<name>A0A076FH43_9BACT</name>
<dbReference type="NCBIfam" id="NF011980">
    <property type="entry name" value="PRK15445.1"/>
    <property type="match status" value="1"/>
</dbReference>
<keyword evidence="6" id="KW-0059">Arsenical resistance</keyword>
<feature type="transmembrane region" description="Helical" evidence="6">
    <location>
        <begin position="220"/>
        <end position="238"/>
    </location>
</feature>
<feature type="transmembrane region" description="Helical" evidence="6">
    <location>
        <begin position="244"/>
        <end position="263"/>
    </location>
</feature>
<dbReference type="HOGENOM" id="CLU_043931_1_0_7"/>
<dbReference type="PANTHER" id="PTHR43302">
    <property type="entry name" value="TRANSPORTER ARSB-RELATED"/>
    <property type="match status" value="1"/>
</dbReference>
<keyword evidence="2" id="KW-1003">Cell membrane</keyword>
<keyword evidence="4 6" id="KW-1133">Transmembrane helix</keyword>
<evidence type="ECO:0000256" key="5">
    <source>
        <dbReference type="ARBA" id="ARBA00023136"/>
    </source>
</evidence>
<dbReference type="GO" id="GO:0005886">
    <property type="term" value="C:plasma membrane"/>
    <property type="evidence" value="ECO:0007669"/>
    <property type="project" value="UniProtKB-SubCell"/>
</dbReference>
<keyword evidence="3 6" id="KW-0812">Transmembrane</keyword>
<evidence type="ECO:0000256" key="4">
    <source>
        <dbReference type="ARBA" id="ARBA00022989"/>
    </source>
</evidence>
<dbReference type="GO" id="GO:0008490">
    <property type="term" value="F:arsenite secondary active transmembrane transporter activity"/>
    <property type="evidence" value="ECO:0007669"/>
    <property type="project" value="TreeGrafter"/>
</dbReference>
<proteinExistence type="inferred from homology"/>
<dbReference type="Pfam" id="PF02040">
    <property type="entry name" value="ArsB"/>
    <property type="match status" value="1"/>
</dbReference>
<comment type="subcellular location">
    <subcellularLocation>
        <location evidence="1 6">Cell membrane</location>
        <topology evidence="1 6">Multi-pass membrane protein</topology>
    </subcellularLocation>
</comment>
<keyword evidence="6" id="KW-0813">Transport</keyword>
<comment type="function">
    <text evidence="6">Involved in arsenical resistance. Thought to form the channel of an arsenite pump.</text>
</comment>
<feature type="transmembrane region" description="Helical" evidence="6">
    <location>
        <begin position="275"/>
        <end position="294"/>
    </location>
</feature>
<protein>
    <recommendedName>
        <fullName evidence="6">Arsenical pump membrane protein</fullName>
    </recommendedName>
</protein>
<dbReference type="NCBIfam" id="TIGR00935">
    <property type="entry name" value="2a45"/>
    <property type="match status" value="1"/>
</dbReference>
<accession>A0A076FH43</accession>
<dbReference type="PRINTS" id="PR00758">
    <property type="entry name" value="ARSENICPUMP"/>
</dbReference>
<feature type="transmembrane region" description="Helical" evidence="6">
    <location>
        <begin position="174"/>
        <end position="196"/>
    </location>
</feature>
<sequence>MAFAIFFTTLFFIIFQPFGIKVGFSAVAGAVVAFISGCVSLEDIFSVWDMVWDATLTLVGIIILSLSLDEIGFFEWCAIKFAKLSRGKTMVMFVSTMIFGALVSAFFANDGAVLILTPILLAKVKALKMGAKEIFAFVMAGGFISDFASLPFVFSNLTNILSVNFFSIGFGQYFGAMIMPFCVSVVASILVLWLVFRKSLSKNVDLSLLPNENKIIKNRALFAFSWVFLALLFLAYFLSDHFGVPISIFALGGGLLFLMIANLSKCVNSLKIMRAAPWGIVWFSLGLYVVVYGLKNANLAVWISEILSNLAQYGELASVLGTGFISAFLSAFMNNLPTVMIMNISLENLGSQMMIYANIIGSNLGPKMTPFGSLATLLWIYVLSKKGVKISFWQYTKFGLIVTPPVLLATLFALFL</sequence>
<evidence type="ECO:0000256" key="6">
    <source>
        <dbReference type="RuleBase" id="RU004993"/>
    </source>
</evidence>
<evidence type="ECO:0000256" key="2">
    <source>
        <dbReference type="ARBA" id="ARBA00022475"/>
    </source>
</evidence>
<dbReference type="EMBL" id="CP009043">
    <property type="protein sequence ID" value="AII15144.1"/>
    <property type="molecule type" value="Genomic_DNA"/>
</dbReference>
<dbReference type="KEGG" id="caj:CIG1485E_1313"/>
<dbReference type="AlphaFoldDB" id="A0A076FH43"/>
<dbReference type="Proteomes" id="UP000028486">
    <property type="component" value="Chromosome"/>
</dbReference>
<evidence type="ECO:0000313" key="7">
    <source>
        <dbReference type="EMBL" id="AII15144.1"/>
    </source>
</evidence>
<feature type="transmembrane region" description="Helical" evidence="6">
    <location>
        <begin position="355"/>
        <end position="383"/>
    </location>
</feature>
<gene>
    <name evidence="7" type="ORF">CIG1485E_1313</name>
</gene>
<reference evidence="8" key="1">
    <citation type="journal article" date="2014" name="Genome Announc.">
        <title>Complete Genome Sequence of Campylobacter iguaniorum Strain 1485ET, Isolated from a Bearded Dragon (Pogona vitticeps).</title>
        <authorList>
            <person name="Gilbert M.J."/>
            <person name="Miller W.G."/>
            <person name="Yee E."/>
            <person name="Kik M."/>
            <person name="Wagenaar J.A."/>
            <person name="Duim B."/>
        </authorList>
    </citation>
    <scope>NUCLEOTIDE SEQUENCE [LARGE SCALE GENOMIC DNA]</scope>
    <source>
        <strain evidence="8">1485E</strain>
    </source>
</reference>
<dbReference type="GO" id="GO:0046685">
    <property type="term" value="P:response to arsenic-containing substance"/>
    <property type="evidence" value="ECO:0007669"/>
    <property type="project" value="UniProtKB-KW"/>
</dbReference>
<dbReference type="InterPro" id="IPR000802">
    <property type="entry name" value="Arsenical_pump_ArsB"/>
</dbReference>
<feature type="transmembrane region" description="Helical" evidence="6">
    <location>
        <begin position="395"/>
        <end position="415"/>
    </location>
</feature>
<keyword evidence="8" id="KW-1185">Reference proteome</keyword>
<feature type="transmembrane region" description="Helical" evidence="6">
    <location>
        <begin position="314"/>
        <end position="334"/>
    </location>
</feature>
<evidence type="ECO:0000256" key="3">
    <source>
        <dbReference type="ARBA" id="ARBA00022692"/>
    </source>
</evidence>
<dbReference type="PANTHER" id="PTHR43302:SF5">
    <property type="entry name" value="TRANSPORTER ARSB-RELATED"/>
    <property type="match status" value="1"/>
</dbReference>
<feature type="transmembrane region" description="Helical" evidence="6">
    <location>
        <begin position="134"/>
        <end position="154"/>
    </location>
</feature>
<keyword evidence="5 6" id="KW-0472">Membrane</keyword>
<evidence type="ECO:0000313" key="8">
    <source>
        <dbReference type="Proteomes" id="UP000028486"/>
    </source>
</evidence>
<comment type="similarity">
    <text evidence="6">Belongs to the ArsB family.</text>
</comment>
<comment type="caution">
    <text evidence="6">Lacks conserved residue(s) required for the propagation of feature annotation.</text>
</comment>
<dbReference type="STRING" id="1244531.CIG2463D_1446"/>
<evidence type="ECO:0000256" key="1">
    <source>
        <dbReference type="ARBA" id="ARBA00004651"/>
    </source>
</evidence>
<organism evidence="7 8">
    <name type="scientific">Campylobacter iguaniorum</name>
    <dbReference type="NCBI Taxonomy" id="1244531"/>
    <lineage>
        <taxon>Bacteria</taxon>
        <taxon>Pseudomonadati</taxon>
        <taxon>Campylobacterota</taxon>
        <taxon>Epsilonproteobacteria</taxon>
        <taxon>Campylobacterales</taxon>
        <taxon>Campylobacteraceae</taxon>
        <taxon>Campylobacter</taxon>
    </lineage>
</organism>
<dbReference type="eggNOG" id="COG1055">
    <property type="taxonomic scope" value="Bacteria"/>
</dbReference>
<dbReference type="CDD" id="cd01118">
    <property type="entry name" value="ArsB_permease"/>
    <property type="match status" value="1"/>
</dbReference>
<dbReference type="GO" id="GO:0042960">
    <property type="term" value="F:antimonite secondary active transmembrane transporter activity"/>
    <property type="evidence" value="ECO:0007669"/>
    <property type="project" value="TreeGrafter"/>
</dbReference>